<feature type="transmembrane region" description="Helical" evidence="2">
    <location>
        <begin position="20"/>
        <end position="41"/>
    </location>
</feature>
<dbReference type="Proteomes" id="UP001275084">
    <property type="component" value="Unassembled WGS sequence"/>
</dbReference>
<dbReference type="AlphaFoldDB" id="A0AAJ0HJP7"/>
<dbReference type="EMBL" id="JAUIQD010000004">
    <property type="protein sequence ID" value="KAK3353849.1"/>
    <property type="molecule type" value="Genomic_DNA"/>
</dbReference>
<sequence length="532" mass="58007">MGAQTRSLEDAVAATLQLPARLTFVLIFLLFQLYSLMLQVYKVSQEEVPEQIKSKWQRWFIHWVFLGFLKRRKRGPQNHSEYAVAPPRSQPATENPPSRQNSNQTSPSHLPVAASDEPPQNGNNKPPEPATVPETVPTDDDGPSWTSLWVQGNTVAFFFVGIALSIPTFNRLQFAQEGLNTQNCKAPIDGDIAGDGVRAALWVQQGILWLSVLTGAFLKPSQPRPTAVKELAAGLVVTHLSLAIAVLVQIGQGTLTPLDAAIVVMILDAQNAALAVSFSSRETLAARWEVVSVSAAQFFGLVVIGVVLARFEEGRFVTADCGCFSFFWWAWQSTCSPSGAMLPTAERAVLWAYYAFRWLNSAQNWHFGVRYMWIFNLMEQDKELWDGVVPTAASEGTPGVPPTAGFGFLQNLVFGLVSSVSAELTITGYTSGDEPKPFTVGQITAMVIAVTTTLRATWLFIRRFDLLPMVEDGLWPERGTEMEGVTAGGSGRGSSSESTEPANAGGEGSPSDNEQEQKKGVEPPTGEQENVR</sequence>
<proteinExistence type="predicted"/>
<feature type="compositionally biased region" description="Polar residues" evidence="1">
    <location>
        <begin position="90"/>
        <end position="108"/>
    </location>
</feature>
<protein>
    <submittedName>
        <fullName evidence="3">Uncharacterized protein</fullName>
    </submittedName>
</protein>
<gene>
    <name evidence="3" type="ORF">B0T25DRAFT_221843</name>
</gene>
<evidence type="ECO:0000313" key="4">
    <source>
        <dbReference type="Proteomes" id="UP001275084"/>
    </source>
</evidence>
<comment type="caution">
    <text evidence="3">The sequence shown here is derived from an EMBL/GenBank/DDBJ whole genome shotgun (WGS) entry which is preliminary data.</text>
</comment>
<keyword evidence="2" id="KW-0812">Transmembrane</keyword>
<feature type="region of interest" description="Disordered" evidence="1">
    <location>
        <begin position="77"/>
        <end position="145"/>
    </location>
</feature>
<organism evidence="3 4">
    <name type="scientific">Lasiosphaeria hispida</name>
    <dbReference type="NCBI Taxonomy" id="260671"/>
    <lineage>
        <taxon>Eukaryota</taxon>
        <taxon>Fungi</taxon>
        <taxon>Dikarya</taxon>
        <taxon>Ascomycota</taxon>
        <taxon>Pezizomycotina</taxon>
        <taxon>Sordariomycetes</taxon>
        <taxon>Sordariomycetidae</taxon>
        <taxon>Sordariales</taxon>
        <taxon>Lasiosphaeriaceae</taxon>
        <taxon>Lasiosphaeria</taxon>
    </lineage>
</organism>
<evidence type="ECO:0000313" key="3">
    <source>
        <dbReference type="EMBL" id="KAK3353849.1"/>
    </source>
</evidence>
<reference evidence="3" key="2">
    <citation type="submission" date="2023-06" db="EMBL/GenBank/DDBJ databases">
        <authorList>
            <consortium name="Lawrence Berkeley National Laboratory"/>
            <person name="Haridas S."/>
            <person name="Hensen N."/>
            <person name="Bonometti L."/>
            <person name="Westerberg I."/>
            <person name="Brannstrom I.O."/>
            <person name="Guillou S."/>
            <person name="Cros-Aarteil S."/>
            <person name="Calhoun S."/>
            <person name="Kuo A."/>
            <person name="Mondo S."/>
            <person name="Pangilinan J."/>
            <person name="Riley R."/>
            <person name="Labutti K."/>
            <person name="Andreopoulos B."/>
            <person name="Lipzen A."/>
            <person name="Chen C."/>
            <person name="Yanf M."/>
            <person name="Daum C."/>
            <person name="Ng V."/>
            <person name="Clum A."/>
            <person name="Steindorff A."/>
            <person name="Ohm R."/>
            <person name="Martin F."/>
            <person name="Silar P."/>
            <person name="Natvig D."/>
            <person name="Lalanne C."/>
            <person name="Gautier V."/>
            <person name="Ament-Velasquez S.L."/>
            <person name="Kruys A."/>
            <person name="Hutchinson M.I."/>
            <person name="Powell A.J."/>
            <person name="Barry K."/>
            <person name="Miller A.N."/>
            <person name="Grigoriev I.V."/>
            <person name="Debuchy R."/>
            <person name="Gladieux P."/>
            <person name="Thoren M.H."/>
            <person name="Johannesson H."/>
        </authorList>
    </citation>
    <scope>NUCLEOTIDE SEQUENCE</scope>
    <source>
        <strain evidence="3">CBS 955.72</strain>
    </source>
</reference>
<reference evidence="3" key="1">
    <citation type="journal article" date="2023" name="Mol. Phylogenet. Evol.">
        <title>Genome-scale phylogeny and comparative genomics of the fungal order Sordariales.</title>
        <authorList>
            <person name="Hensen N."/>
            <person name="Bonometti L."/>
            <person name="Westerberg I."/>
            <person name="Brannstrom I.O."/>
            <person name="Guillou S."/>
            <person name="Cros-Aarteil S."/>
            <person name="Calhoun S."/>
            <person name="Haridas S."/>
            <person name="Kuo A."/>
            <person name="Mondo S."/>
            <person name="Pangilinan J."/>
            <person name="Riley R."/>
            <person name="LaButti K."/>
            <person name="Andreopoulos B."/>
            <person name="Lipzen A."/>
            <person name="Chen C."/>
            <person name="Yan M."/>
            <person name="Daum C."/>
            <person name="Ng V."/>
            <person name="Clum A."/>
            <person name="Steindorff A."/>
            <person name="Ohm R.A."/>
            <person name="Martin F."/>
            <person name="Silar P."/>
            <person name="Natvig D.O."/>
            <person name="Lalanne C."/>
            <person name="Gautier V."/>
            <person name="Ament-Velasquez S.L."/>
            <person name="Kruys A."/>
            <person name="Hutchinson M.I."/>
            <person name="Powell A.J."/>
            <person name="Barry K."/>
            <person name="Miller A.N."/>
            <person name="Grigoriev I.V."/>
            <person name="Debuchy R."/>
            <person name="Gladieux P."/>
            <person name="Hiltunen Thoren M."/>
            <person name="Johannesson H."/>
        </authorList>
    </citation>
    <scope>NUCLEOTIDE SEQUENCE</scope>
    <source>
        <strain evidence="3">CBS 955.72</strain>
    </source>
</reference>
<evidence type="ECO:0000256" key="2">
    <source>
        <dbReference type="SAM" id="Phobius"/>
    </source>
</evidence>
<keyword evidence="4" id="KW-1185">Reference proteome</keyword>
<accession>A0AAJ0HJP7</accession>
<keyword evidence="2" id="KW-1133">Transmembrane helix</keyword>
<feature type="region of interest" description="Disordered" evidence="1">
    <location>
        <begin position="478"/>
        <end position="532"/>
    </location>
</feature>
<evidence type="ECO:0000256" key="1">
    <source>
        <dbReference type="SAM" id="MobiDB-lite"/>
    </source>
</evidence>
<name>A0AAJ0HJP7_9PEZI</name>
<keyword evidence="2" id="KW-0472">Membrane</keyword>